<dbReference type="InterPro" id="IPR011147">
    <property type="entry name" value="Bifunc_Aspkin/hSer_DH"/>
</dbReference>
<dbReference type="EMBL" id="SIDB01000010">
    <property type="protein sequence ID" value="KAI3427035.1"/>
    <property type="molecule type" value="Genomic_DNA"/>
</dbReference>
<dbReference type="PROSITE" id="PS01042">
    <property type="entry name" value="HOMOSER_DHGENASE"/>
    <property type="match status" value="1"/>
</dbReference>
<sequence length="483" mass="52151">MDQEEEPTCRVCWGGPGDPKGCDHVRAVPPFSCLHSWQAEKMTILRDASRYEVCRELYQVPRPTLQALAEAGGIDTWKLRLVRCWAAAGAFDEQPVSAWAANMLAWSTLAATTLRIATATATWSFFLSDRGPKALRSLTADGKRLFELGHAADLVARLAAEVGPAAVAAMLARVCPAATPLWATYAAWLAPASLVARCGYATQANATALSFAEHGSPERVPWLQPTDLPTTLGDHEVRIHLLAAPINPSGIETIEGQYPIAPELPGVPVHEGVDEVEAVGSKVTRMRPGDRVVPIEHGQGTWRTHRVFNELHWYKISKAIPLGTAATMVINPPIAVKLLSGFVQLAEGDMLVQSGASSHVAGFCTFSEVVAEAKAAGYTEPDPRDDLAGMDVARKVTILAWECGMHAELADVPVRSLVPKPQQLLKSGAEYMERLPEFDGEMAALAEGAEAAGECLRYVGVVDVKNRQGSVELRRYAKDHPFA</sequence>
<comment type="caution">
    <text evidence="7">The sequence shown here is derived from an EMBL/GenBank/DDBJ whole genome shotgun (WGS) entry which is preliminary data.</text>
</comment>
<protein>
    <recommendedName>
        <fullName evidence="3">Homoserine dehydrogenase</fullName>
        <ecNumber evidence="3">1.1.1.3</ecNumber>
    </recommendedName>
</protein>
<keyword evidence="2 3" id="KW-0560">Oxidoreductase</keyword>
<gene>
    <name evidence="7" type="ORF">D9Q98_006976</name>
</gene>
<dbReference type="EC" id="1.1.1.3" evidence="3"/>
<organism evidence="7 8">
    <name type="scientific">Chlorella vulgaris</name>
    <name type="common">Green alga</name>
    <dbReference type="NCBI Taxonomy" id="3077"/>
    <lineage>
        <taxon>Eukaryota</taxon>
        <taxon>Viridiplantae</taxon>
        <taxon>Chlorophyta</taxon>
        <taxon>core chlorophytes</taxon>
        <taxon>Trebouxiophyceae</taxon>
        <taxon>Chlorellales</taxon>
        <taxon>Chlorellaceae</taxon>
        <taxon>Chlorella clade</taxon>
        <taxon>Chlorella</taxon>
    </lineage>
</organism>
<proteinExistence type="inferred from homology"/>
<accession>A0A9D4TJ79</accession>
<evidence type="ECO:0000256" key="1">
    <source>
        <dbReference type="ARBA" id="ARBA00022857"/>
    </source>
</evidence>
<feature type="domain" description="Homoserine dehydrogenase catalytic" evidence="5">
    <location>
        <begin position="364"/>
        <end position="483"/>
    </location>
</feature>
<comment type="catalytic activity">
    <reaction evidence="3">
        <text>L-homoserine + NADP(+) = L-aspartate 4-semialdehyde + NADPH + H(+)</text>
        <dbReference type="Rhea" id="RHEA:15761"/>
        <dbReference type="ChEBI" id="CHEBI:15378"/>
        <dbReference type="ChEBI" id="CHEBI:57476"/>
        <dbReference type="ChEBI" id="CHEBI:57783"/>
        <dbReference type="ChEBI" id="CHEBI:58349"/>
        <dbReference type="ChEBI" id="CHEBI:537519"/>
        <dbReference type="EC" id="1.1.1.3"/>
    </reaction>
</comment>
<feature type="domain" description="Alcohol dehydrogenase-like N-terminal" evidence="6">
    <location>
        <begin position="233"/>
        <end position="299"/>
    </location>
</feature>
<dbReference type="InterPro" id="IPR013154">
    <property type="entry name" value="ADH-like_N"/>
</dbReference>
<dbReference type="InterPro" id="IPR019811">
    <property type="entry name" value="HDH_CS"/>
</dbReference>
<dbReference type="Gene3D" id="3.90.180.10">
    <property type="entry name" value="Medium-chain alcohol dehydrogenases, catalytic domain"/>
    <property type="match status" value="1"/>
</dbReference>
<name>A0A9D4TJ79_CHLVU</name>
<dbReference type="InterPro" id="IPR001342">
    <property type="entry name" value="HDH_cat"/>
</dbReference>
<dbReference type="GO" id="GO:0009086">
    <property type="term" value="P:methionine biosynthetic process"/>
    <property type="evidence" value="ECO:0007669"/>
    <property type="project" value="UniProtKB-KW"/>
</dbReference>
<comment type="pathway">
    <text evidence="3">Amino-acid biosynthesis; L-threonine biosynthesis; L-threonine from L-aspartate: step 3/5.</text>
</comment>
<comment type="similarity">
    <text evidence="4">Belongs to the homoserine dehydrogenase family.</text>
</comment>
<dbReference type="GO" id="GO:0004412">
    <property type="term" value="F:homoserine dehydrogenase activity"/>
    <property type="evidence" value="ECO:0007669"/>
    <property type="project" value="UniProtKB-EC"/>
</dbReference>
<dbReference type="Pfam" id="PF08240">
    <property type="entry name" value="ADH_N"/>
    <property type="match status" value="1"/>
</dbReference>
<evidence type="ECO:0000313" key="7">
    <source>
        <dbReference type="EMBL" id="KAI3427035.1"/>
    </source>
</evidence>
<dbReference type="AlphaFoldDB" id="A0A9D4TJ79"/>
<dbReference type="OrthoDB" id="7482721at2759"/>
<dbReference type="Proteomes" id="UP001055712">
    <property type="component" value="Unassembled WGS sequence"/>
</dbReference>
<evidence type="ECO:0000256" key="2">
    <source>
        <dbReference type="ARBA" id="ARBA00023002"/>
    </source>
</evidence>
<dbReference type="SUPFAM" id="SSF50129">
    <property type="entry name" value="GroES-like"/>
    <property type="match status" value="1"/>
</dbReference>
<dbReference type="SUPFAM" id="SSF55347">
    <property type="entry name" value="Glyceraldehyde-3-phosphate dehydrogenase-like, C-terminal domain"/>
    <property type="match status" value="1"/>
</dbReference>
<keyword evidence="8" id="KW-1185">Reference proteome</keyword>
<evidence type="ECO:0000256" key="4">
    <source>
        <dbReference type="RuleBase" id="RU004171"/>
    </source>
</evidence>
<dbReference type="InterPro" id="IPR011032">
    <property type="entry name" value="GroES-like_sf"/>
</dbReference>
<reference evidence="7" key="2">
    <citation type="submission" date="2020-11" db="EMBL/GenBank/DDBJ databases">
        <authorList>
            <person name="Cecchin M."/>
            <person name="Marcolungo L."/>
            <person name="Rossato M."/>
            <person name="Girolomoni L."/>
            <person name="Cosentino E."/>
            <person name="Cuine S."/>
            <person name="Li-Beisson Y."/>
            <person name="Delledonne M."/>
            <person name="Ballottari M."/>
        </authorList>
    </citation>
    <scope>NUCLEOTIDE SEQUENCE</scope>
    <source>
        <strain evidence="7">211/11P</strain>
        <tissue evidence="7">Whole cell</tissue>
    </source>
</reference>
<keyword evidence="3" id="KW-0791">Threonine biosynthesis</keyword>
<dbReference type="PANTHER" id="PTHR43070:SF5">
    <property type="entry name" value="HOMOSERINE DEHYDROGENASE"/>
    <property type="match status" value="1"/>
</dbReference>
<keyword evidence="3" id="KW-0028">Amino-acid biosynthesis</keyword>
<evidence type="ECO:0000259" key="6">
    <source>
        <dbReference type="Pfam" id="PF08240"/>
    </source>
</evidence>
<evidence type="ECO:0000259" key="5">
    <source>
        <dbReference type="Pfam" id="PF00742"/>
    </source>
</evidence>
<dbReference type="Pfam" id="PF00742">
    <property type="entry name" value="Homoserine_dh"/>
    <property type="match status" value="1"/>
</dbReference>
<evidence type="ECO:0000313" key="8">
    <source>
        <dbReference type="Proteomes" id="UP001055712"/>
    </source>
</evidence>
<reference evidence="7" key="1">
    <citation type="journal article" date="2019" name="Plant J.">
        <title>Chlorella vulgaris genome assembly and annotation reveals the molecular basis for metabolic acclimation to high light conditions.</title>
        <authorList>
            <person name="Cecchin M."/>
            <person name="Marcolungo L."/>
            <person name="Rossato M."/>
            <person name="Girolomoni L."/>
            <person name="Cosentino E."/>
            <person name="Cuine S."/>
            <person name="Li-Beisson Y."/>
            <person name="Delledonne M."/>
            <person name="Ballottari M."/>
        </authorList>
    </citation>
    <scope>NUCLEOTIDE SEQUENCE</scope>
    <source>
        <strain evidence="7">211/11P</strain>
    </source>
</reference>
<dbReference type="GO" id="GO:0009088">
    <property type="term" value="P:threonine biosynthetic process"/>
    <property type="evidence" value="ECO:0007669"/>
    <property type="project" value="UniProtKB-KW"/>
</dbReference>
<evidence type="ECO:0000256" key="3">
    <source>
        <dbReference type="RuleBase" id="RU000579"/>
    </source>
</evidence>
<keyword evidence="3" id="KW-0486">Methionine biosynthesis</keyword>
<keyword evidence="1 3" id="KW-0521">NADP</keyword>
<comment type="pathway">
    <text evidence="3">Amino-acid biosynthesis; L-methionine biosynthesis via de novo pathway; L-homoserine from L-aspartate: step 3/3.</text>
</comment>
<dbReference type="GO" id="GO:0009090">
    <property type="term" value="P:homoserine biosynthetic process"/>
    <property type="evidence" value="ECO:0007669"/>
    <property type="project" value="TreeGrafter"/>
</dbReference>
<dbReference type="PANTHER" id="PTHR43070">
    <property type="match status" value="1"/>
</dbReference>
<dbReference type="Gene3D" id="3.30.360.10">
    <property type="entry name" value="Dihydrodipicolinate Reductase, domain 2"/>
    <property type="match status" value="1"/>
</dbReference>